<name>A0A7M4G317_CROPO</name>
<dbReference type="Gene3D" id="2.60.40.150">
    <property type="entry name" value="C2 domain"/>
    <property type="match status" value="1"/>
</dbReference>
<proteinExistence type="predicted"/>
<dbReference type="InterPro" id="IPR000008">
    <property type="entry name" value="C2_dom"/>
</dbReference>
<evidence type="ECO:0000313" key="4">
    <source>
        <dbReference type="Proteomes" id="UP000594220"/>
    </source>
</evidence>
<accession>A0A7M4G317</accession>
<organism evidence="3 4">
    <name type="scientific">Crocodylus porosus</name>
    <name type="common">Saltwater crocodile</name>
    <name type="synonym">Estuarine crocodile</name>
    <dbReference type="NCBI Taxonomy" id="8502"/>
    <lineage>
        <taxon>Eukaryota</taxon>
        <taxon>Metazoa</taxon>
        <taxon>Chordata</taxon>
        <taxon>Craniata</taxon>
        <taxon>Vertebrata</taxon>
        <taxon>Euteleostomi</taxon>
        <taxon>Archelosauria</taxon>
        <taxon>Archosauria</taxon>
        <taxon>Crocodylia</taxon>
        <taxon>Longirostres</taxon>
        <taxon>Crocodylidae</taxon>
        <taxon>Crocodylus</taxon>
    </lineage>
</organism>
<evidence type="ECO:0000259" key="2">
    <source>
        <dbReference type="PROSITE" id="PS50004"/>
    </source>
</evidence>
<dbReference type="SUPFAM" id="SSF49562">
    <property type="entry name" value="C2 domain (Calcium/lipid-binding domain, CaLB)"/>
    <property type="match status" value="1"/>
</dbReference>
<dbReference type="Proteomes" id="UP000594220">
    <property type="component" value="Unplaced"/>
</dbReference>
<keyword evidence="1" id="KW-0732">Signal</keyword>
<dbReference type="InterPro" id="IPR035892">
    <property type="entry name" value="C2_domain_sf"/>
</dbReference>
<feature type="chain" id="PRO_5029523787" description="C2 domain-containing protein" evidence="1">
    <location>
        <begin position="21"/>
        <end position="131"/>
    </location>
</feature>
<dbReference type="PROSITE" id="PS50004">
    <property type="entry name" value="C2"/>
    <property type="match status" value="1"/>
</dbReference>
<reference evidence="3" key="2">
    <citation type="submission" date="2025-09" db="UniProtKB">
        <authorList>
            <consortium name="Ensembl"/>
        </authorList>
    </citation>
    <scope>IDENTIFICATION</scope>
</reference>
<sequence length="131" mass="15216">MFHAVLLHRMSAQMLPLLSAVLFKNKDIWFYGQQHETHPYYNLTVKVLRARNIRGIDLLSKANCYVALKLPAASPFTSRTQVVYNSSDPEWNESFEYRIHSAVKVSLYCGADQMPPAVRRSWHLRRKPVLL</sequence>
<keyword evidence="4" id="KW-1185">Reference proteome</keyword>
<evidence type="ECO:0000313" key="3">
    <source>
        <dbReference type="Ensembl" id="ENSCPRP00005026559.1"/>
    </source>
</evidence>
<feature type="domain" description="C2" evidence="2">
    <location>
        <begin position="24"/>
        <end position="131"/>
    </location>
</feature>
<dbReference type="OMA" id="YRIHSAR"/>
<reference evidence="3" key="1">
    <citation type="submission" date="2025-08" db="UniProtKB">
        <authorList>
            <consortium name="Ensembl"/>
        </authorList>
    </citation>
    <scope>IDENTIFICATION</scope>
</reference>
<dbReference type="AlphaFoldDB" id="A0A7M4G317"/>
<dbReference type="Ensembl" id="ENSCPRT00005031046.1">
    <property type="protein sequence ID" value="ENSCPRP00005026559.1"/>
    <property type="gene ID" value="ENSCPRG00005018441.1"/>
</dbReference>
<dbReference type="GeneTree" id="ENSGT01030000234606"/>
<feature type="signal peptide" evidence="1">
    <location>
        <begin position="1"/>
        <end position="20"/>
    </location>
</feature>
<dbReference type="Pfam" id="PF00168">
    <property type="entry name" value="C2"/>
    <property type="match status" value="1"/>
</dbReference>
<protein>
    <recommendedName>
        <fullName evidence="2">C2 domain-containing protein</fullName>
    </recommendedName>
</protein>
<evidence type="ECO:0000256" key="1">
    <source>
        <dbReference type="SAM" id="SignalP"/>
    </source>
</evidence>